<accession>V6LB94</accession>
<dbReference type="VEuPathDB" id="GiardiaDB:SS50377_23115"/>
<protein>
    <submittedName>
        <fullName evidence="2">Uncharacterized protein</fullName>
    </submittedName>
</protein>
<dbReference type="EMBL" id="AUWU02000003">
    <property type="protein sequence ID" value="KAH0575482.1"/>
    <property type="molecule type" value="Genomic_DNA"/>
</dbReference>
<organism evidence="2">
    <name type="scientific">Spironucleus salmonicida</name>
    <dbReference type="NCBI Taxonomy" id="348837"/>
    <lineage>
        <taxon>Eukaryota</taxon>
        <taxon>Metamonada</taxon>
        <taxon>Diplomonadida</taxon>
        <taxon>Hexamitidae</taxon>
        <taxon>Hexamitinae</taxon>
        <taxon>Spironucleus</taxon>
    </lineage>
</organism>
<dbReference type="AlphaFoldDB" id="V6LB94"/>
<keyword evidence="1" id="KW-0175">Coiled coil</keyword>
<evidence type="ECO:0000313" key="2">
    <source>
        <dbReference type="EMBL" id="EST41710.1"/>
    </source>
</evidence>
<reference evidence="3" key="2">
    <citation type="submission" date="2020-12" db="EMBL/GenBank/DDBJ databases">
        <title>New Spironucleus salmonicida genome in near-complete chromosomes.</title>
        <authorList>
            <person name="Xu F."/>
            <person name="Kurt Z."/>
            <person name="Jimenez-Gonzalez A."/>
            <person name="Astvaldsson A."/>
            <person name="Andersson J.O."/>
            <person name="Svard S.G."/>
        </authorList>
    </citation>
    <scope>NUCLEOTIDE SEQUENCE</scope>
    <source>
        <strain evidence="3">ATCC 50377</strain>
    </source>
</reference>
<proteinExistence type="predicted"/>
<dbReference type="EMBL" id="KI546168">
    <property type="protein sequence ID" value="EST41710.1"/>
    <property type="molecule type" value="Genomic_DNA"/>
</dbReference>
<keyword evidence="4" id="KW-1185">Reference proteome</keyword>
<dbReference type="Proteomes" id="UP000018208">
    <property type="component" value="Unassembled WGS sequence"/>
</dbReference>
<reference evidence="2 3" key="1">
    <citation type="journal article" date="2014" name="PLoS Genet.">
        <title>The Genome of Spironucleus salmonicida Highlights a Fish Pathogen Adapted to Fluctuating Environments.</title>
        <authorList>
            <person name="Xu F."/>
            <person name="Jerlstrom-Hultqvist J."/>
            <person name="Einarsson E."/>
            <person name="Astvaldsson A."/>
            <person name="Svard S.G."/>
            <person name="Andersson J.O."/>
        </authorList>
    </citation>
    <scope>NUCLEOTIDE SEQUENCE</scope>
    <source>
        <strain evidence="3">ATCC 50377</strain>
    </source>
</reference>
<sequence length="367" mass="43679">MNVKSSNWRHYGEQAYATLCLENYTNKIKEQSQPKKFIKPKSCSVLQKSNSFHTSSYYNSDRNVNTQLIFEATEQKSQSMVKQQIQNPPLFESGVQQLQVLQKMLKSAEDQLQGQKQKNHNLQIQKTQIEQKLERVLRSKQVDELLIELDNIKKLLQFQQQENQQNNTKYIQYKEMYMQEFGLRCHIEQQNIQIIKENNKYKEEINQLTLLNSQFKEDVEKYVEKLSELKQNLNVKDSGQLVIKQIKIELITENEIKDDIGNQEDFKQYIISKYSIQPNEFQIIINQVQLFLKSKPLFVKLGIPIIQTMLDTRQLLDVIDEKWNKQKILQAVEYKSWPIENNDVMKILIYMIKNNKQIFEIQSELFQ</sequence>
<name>V6LB94_9EUKA</name>
<feature type="coiled-coil region" evidence="1">
    <location>
        <begin position="98"/>
        <end position="236"/>
    </location>
</feature>
<gene>
    <name evidence="3" type="ORF">SS50377_23115</name>
    <name evidence="2" type="ORF">SS50377_fx003</name>
</gene>
<dbReference type="RefSeq" id="XP_067766255.1">
    <property type="nucleotide sequence ID" value="XM_067906987.1"/>
</dbReference>
<evidence type="ECO:0000313" key="3">
    <source>
        <dbReference type="EMBL" id="KAH0575482.1"/>
    </source>
</evidence>
<evidence type="ECO:0000256" key="1">
    <source>
        <dbReference type="SAM" id="Coils"/>
    </source>
</evidence>
<evidence type="ECO:0000313" key="4">
    <source>
        <dbReference type="Proteomes" id="UP000018208"/>
    </source>
</evidence>
<dbReference type="GeneID" id="94297138"/>
<dbReference type="KEGG" id="ssao:94297138"/>